<keyword evidence="3" id="KW-1185">Reference proteome</keyword>
<gene>
    <name evidence="2" type="ORF">F3168_09110</name>
</gene>
<reference evidence="2 3" key="1">
    <citation type="submission" date="2019-09" db="EMBL/GenBank/DDBJ databases">
        <title>Polymorphobacter sp. isolated from a lake in China.</title>
        <authorList>
            <person name="Liu Z."/>
        </authorList>
    </citation>
    <scope>NUCLEOTIDE SEQUENCE [LARGE SCALE GENOMIC DNA]</scope>
    <source>
        <strain evidence="2 3">D40P</strain>
    </source>
</reference>
<evidence type="ECO:0000259" key="1">
    <source>
        <dbReference type="Pfam" id="PF14521"/>
    </source>
</evidence>
<accession>A0A7C9KI56</accession>
<evidence type="ECO:0000313" key="2">
    <source>
        <dbReference type="EMBL" id="MQT17420.1"/>
    </source>
</evidence>
<protein>
    <recommendedName>
        <fullName evidence="1">Lysine-specific metallo-endopeptidase domain-containing protein</fullName>
    </recommendedName>
</protein>
<feature type="domain" description="Lysine-specific metallo-endopeptidase" evidence="1">
    <location>
        <begin position="223"/>
        <end position="351"/>
    </location>
</feature>
<dbReference type="Pfam" id="PF14521">
    <property type="entry name" value="Aspzincin_M35"/>
    <property type="match status" value="1"/>
</dbReference>
<dbReference type="SUPFAM" id="SSF55486">
    <property type="entry name" value="Metalloproteases ('zincins'), catalytic domain"/>
    <property type="match status" value="1"/>
</dbReference>
<dbReference type="OrthoDB" id="9178023at2"/>
<dbReference type="GO" id="GO:0004222">
    <property type="term" value="F:metalloendopeptidase activity"/>
    <property type="evidence" value="ECO:0007669"/>
    <property type="project" value="InterPro"/>
</dbReference>
<dbReference type="InterPro" id="IPR024079">
    <property type="entry name" value="MetalloPept_cat_dom_sf"/>
</dbReference>
<comment type="caution">
    <text evidence="2">The sequence shown here is derived from an EMBL/GenBank/DDBJ whole genome shotgun (WGS) entry which is preliminary data.</text>
</comment>
<dbReference type="AlphaFoldDB" id="A0A7C9KI56"/>
<organism evidence="2 3">
    <name type="scientific">Sandarakinorhabdus fusca</name>
    <dbReference type="NCBI Taxonomy" id="1439888"/>
    <lineage>
        <taxon>Bacteria</taxon>
        <taxon>Pseudomonadati</taxon>
        <taxon>Pseudomonadota</taxon>
        <taxon>Alphaproteobacteria</taxon>
        <taxon>Sphingomonadales</taxon>
        <taxon>Sphingosinicellaceae</taxon>
        <taxon>Sandarakinorhabdus</taxon>
    </lineage>
</organism>
<evidence type="ECO:0000313" key="3">
    <source>
        <dbReference type="Proteomes" id="UP000481327"/>
    </source>
</evidence>
<dbReference type="InterPro" id="IPR029463">
    <property type="entry name" value="Lys_MEP"/>
</dbReference>
<dbReference type="EMBL" id="WIOL01000003">
    <property type="protein sequence ID" value="MQT17420.1"/>
    <property type="molecule type" value="Genomic_DNA"/>
</dbReference>
<name>A0A7C9KI56_9SPHN</name>
<dbReference type="Proteomes" id="UP000481327">
    <property type="component" value="Unassembled WGS sequence"/>
</dbReference>
<sequence length="425" mass="46033">MTPWKRSRPQRIDARRPGAIALKCCKAVFVAGARPSGGHRMAKPFRDYHNQLLAAIGTPGDYNPAWGDVARGVADLVTMQGFDARRVGIPAAIRTRMVTPRGEKRRTEAAMLRAAAQAPEGATGPAATAGAARALALKTVRHLYMQQSFGKQKVWILSLPESLRAFPVEFANSSADTVDKVLDSGGERFSAKAISDLGEACQLALAWVGRAMIVAGAPLLPEHRKLFHRWFVPAGTPDEATKITDHAARLLPQLQRIAAGLKTGQVILTDSPHERGTASGLEHAEGFGYFNDLIAIHIEKGFFSTANTLSGKTNWARVLVHELSHLYARTVDHAYSWQGLLPRDDDALTHANGAHVRRDPKFPAVRTLTLEQCRTNADSWAFFVADAAGALTAGDRMQALGARLYDSIGERMDPATAVALRSRAA</sequence>
<dbReference type="Gene3D" id="3.40.390.10">
    <property type="entry name" value="Collagenase (Catalytic Domain)"/>
    <property type="match status" value="1"/>
</dbReference>
<proteinExistence type="predicted"/>